<keyword evidence="4" id="KW-1185">Reference proteome</keyword>
<reference evidence="3" key="1">
    <citation type="submission" date="2021-06" db="EMBL/GenBank/DDBJ databases">
        <authorList>
            <person name="Kallberg Y."/>
            <person name="Tangrot J."/>
            <person name="Rosling A."/>
        </authorList>
    </citation>
    <scope>NUCLEOTIDE SEQUENCE</scope>
    <source>
        <strain evidence="3">FL130A</strain>
    </source>
</reference>
<dbReference type="Proteomes" id="UP000789508">
    <property type="component" value="Unassembled WGS sequence"/>
</dbReference>
<evidence type="ECO:0000313" key="4">
    <source>
        <dbReference type="Proteomes" id="UP000789508"/>
    </source>
</evidence>
<dbReference type="InterPro" id="IPR011333">
    <property type="entry name" value="SKP1/BTB/POZ_sf"/>
</dbReference>
<dbReference type="EMBL" id="CAJVPS010001101">
    <property type="protein sequence ID" value="CAG8524235.1"/>
    <property type="molecule type" value="Genomic_DNA"/>
</dbReference>
<feature type="compositionally biased region" description="Polar residues" evidence="1">
    <location>
        <begin position="255"/>
        <end position="268"/>
    </location>
</feature>
<feature type="compositionally biased region" description="Polar residues" evidence="1">
    <location>
        <begin position="225"/>
        <end position="235"/>
    </location>
</feature>
<protein>
    <submittedName>
        <fullName evidence="3">9642_t:CDS:1</fullName>
    </submittedName>
</protein>
<dbReference type="SMART" id="SM00225">
    <property type="entry name" value="BTB"/>
    <property type="match status" value="1"/>
</dbReference>
<feature type="compositionally biased region" description="Low complexity" evidence="1">
    <location>
        <begin position="236"/>
        <end position="249"/>
    </location>
</feature>
<dbReference type="Pfam" id="PF00651">
    <property type="entry name" value="BTB"/>
    <property type="match status" value="1"/>
</dbReference>
<organism evidence="3 4">
    <name type="scientific">Ambispora leptoticha</name>
    <dbReference type="NCBI Taxonomy" id="144679"/>
    <lineage>
        <taxon>Eukaryota</taxon>
        <taxon>Fungi</taxon>
        <taxon>Fungi incertae sedis</taxon>
        <taxon>Mucoromycota</taxon>
        <taxon>Glomeromycotina</taxon>
        <taxon>Glomeromycetes</taxon>
        <taxon>Archaeosporales</taxon>
        <taxon>Ambisporaceae</taxon>
        <taxon>Ambispora</taxon>
    </lineage>
</organism>
<name>A0A9N9ACJ3_9GLOM</name>
<dbReference type="AlphaFoldDB" id="A0A9N9ACJ3"/>
<evidence type="ECO:0000313" key="3">
    <source>
        <dbReference type="EMBL" id="CAG8524235.1"/>
    </source>
</evidence>
<gene>
    <name evidence="3" type="ORF">ALEPTO_LOCUS4625</name>
</gene>
<dbReference type="PROSITE" id="PS50097">
    <property type="entry name" value="BTB"/>
    <property type="match status" value="1"/>
</dbReference>
<dbReference type="InterPro" id="IPR008974">
    <property type="entry name" value="TRAF-like"/>
</dbReference>
<comment type="caution">
    <text evidence="3">The sequence shown here is derived from an EMBL/GenBank/DDBJ whole genome shotgun (WGS) entry which is preliminary data.</text>
</comment>
<evidence type="ECO:0000256" key="1">
    <source>
        <dbReference type="SAM" id="MobiDB-lite"/>
    </source>
</evidence>
<dbReference type="OrthoDB" id="6359816at2759"/>
<dbReference type="Gene3D" id="3.30.710.10">
    <property type="entry name" value="Potassium Channel Kv1.1, Chain A"/>
    <property type="match status" value="1"/>
</dbReference>
<feature type="domain" description="BTB" evidence="2">
    <location>
        <begin position="169"/>
        <end position="306"/>
    </location>
</feature>
<feature type="region of interest" description="Disordered" evidence="1">
    <location>
        <begin position="206"/>
        <end position="268"/>
    </location>
</feature>
<evidence type="ECO:0000259" key="2">
    <source>
        <dbReference type="PROSITE" id="PS50097"/>
    </source>
</evidence>
<dbReference type="Gene3D" id="2.60.210.10">
    <property type="entry name" value="Apoptosis, Tumor Necrosis Factor Receptor Associated Protein 2, Chain A"/>
    <property type="match status" value="1"/>
</dbReference>
<accession>A0A9N9ACJ3</accession>
<proteinExistence type="predicted"/>
<dbReference type="SUPFAM" id="SSF54695">
    <property type="entry name" value="POZ domain"/>
    <property type="match status" value="1"/>
</dbReference>
<dbReference type="InterPro" id="IPR000210">
    <property type="entry name" value="BTB/POZ_dom"/>
</dbReference>
<sequence length="422" mass="48041">MSSLKCKGSFEFTIYEVTKLVGDVYSPPFATSNEMFWQLVFNPSTPDHPQFCSLGLRAIPNPEEENTTGIWKNRDMYCATIFLKDPKTQKKIDIGRAELNGFSATRRGFGWKDFCHNSELPGHGELVFGVEFENADIGLVAHTVTLPGRPLPKDLVEAWGDQLNNADTADTQFNINGRTIYANSGILSRRSEYFNTMFNGAWSETKTKKTPNRQIFTRHTRDMSESSLGNTSIDKSSSNANISNNSGLSKETKDNLTSGSDNNKNVRNTTEKTKEFRYVIDILDFNHQTFLEMLRFLYTDQVTFNKRKDSHQTAFDVSLFSIADKYIIPDLRERAKVKIFHELNINNAAEILFQSAWKWPDIKEIVFKYVTDNFSRVRNTTGFRNVAQNVRAYPMSSEILMELLSCLVPDDHAEVKISGFVA</sequence>
<dbReference type="PANTHER" id="PTHR24413">
    <property type="entry name" value="SPECKLE-TYPE POZ PROTEIN"/>
    <property type="match status" value="1"/>
</dbReference>
<dbReference type="SUPFAM" id="SSF49599">
    <property type="entry name" value="TRAF domain-like"/>
    <property type="match status" value="1"/>
</dbReference>